<evidence type="ECO:0000313" key="1">
    <source>
        <dbReference type="EMBL" id="GAA1676044.1"/>
    </source>
</evidence>
<dbReference type="InterPro" id="IPR036388">
    <property type="entry name" value="WH-like_DNA-bd_sf"/>
</dbReference>
<dbReference type="SUPFAM" id="SSF46785">
    <property type="entry name" value="Winged helix' DNA-binding domain"/>
    <property type="match status" value="1"/>
</dbReference>
<dbReference type="Gene3D" id="1.10.10.10">
    <property type="entry name" value="Winged helix-like DNA-binding domain superfamily/Winged helix DNA-binding domain"/>
    <property type="match status" value="1"/>
</dbReference>
<sequence length="137" mass="15273">MERRPIGYWLKQLHLLIESTFDRALEADDLTRRHWQVLNSVANGSVSRTQLDTLLAPFLADEPLAGQHAVDDLVVRGWIEDARPLTLTAAGRAGFASVSERTRQVRRTIVAGISDEDYGRTVDILAQMAHNLEPIAS</sequence>
<protein>
    <submittedName>
        <fullName evidence="1">MarR family winged helix-turn-helix transcriptional regulator</fullName>
    </submittedName>
</protein>
<dbReference type="EMBL" id="BAAANY010000009">
    <property type="protein sequence ID" value="GAA1676044.1"/>
    <property type="molecule type" value="Genomic_DNA"/>
</dbReference>
<keyword evidence="2" id="KW-1185">Reference proteome</keyword>
<dbReference type="RefSeq" id="WP_279580417.1">
    <property type="nucleotide sequence ID" value="NZ_BAAANY010000009.1"/>
</dbReference>
<proteinExistence type="predicted"/>
<dbReference type="Proteomes" id="UP001500618">
    <property type="component" value="Unassembled WGS sequence"/>
</dbReference>
<dbReference type="InterPro" id="IPR036390">
    <property type="entry name" value="WH_DNA-bd_sf"/>
</dbReference>
<comment type="caution">
    <text evidence="1">The sequence shown here is derived from an EMBL/GenBank/DDBJ whole genome shotgun (WGS) entry which is preliminary data.</text>
</comment>
<gene>
    <name evidence="1" type="ORF">GCM10009765_26680</name>
</gene>
<accession>A0ABN2GSF5</accession>
<evidence type="ECO:0000313" key="2">
    <source>
        <dbReference type="Proteomes" id="UP001500618"/>
    </source>
</evidence>
<reference evidence="1 2" key="1">
    <citation type="journal article" date="2019" name="Int. J. Syst. Evol. Microbiol.">
        <title>The Global Catalogue of Microorganisms (GCM) 10K type strain sequencing project: providing services to taxonomists for standard genome sequencing and annotation.</title>
        <authorList>
            <consortium name="The Broad Institute Genomics Platform"/>
            <consortium name="The Broad Institute Genome Sequencing Center for Infectious Disease"/>
            <person name="Wu L."/>
            <person name="Ma J."/>
        </authorList>
    </citation>
    <scope>NUCLEOTIDE SEQUENCE [LARGE SCALE GENOMIC DNA]</scope>
    <source>
        <strain evidence="1 2">JCM 14718</strain>
    </source>
</reference>
<organism evidence="1 2">
    <name type="scientific">Fodinicola feengrottensis</name>
    <dbReference type="NCBI Taxonomy" id="435914"/>
    <lineage>
        <taxon>Bacteria</taxon>
        <taxon>Bacillati</taxon>
        <taxon>Actinomycetota</taxon>
        <taxon>Actinomycetes</taxon>
        <taxon>Mycobacteriales</taxon>
        <taxon>Fodinicola</taxon>
    </lineage>
</organism>
<name>A0ABN2GSF5_9ACTN</name>